<evidence type="ECO:0000256" key="3">
    <source>
        <dbReference type="ARBA" id="ARBA00022722"/>
    </source>
</evidence>
<keyword evidence="10" id="KW-1185">Reference proteome</keyword>
<keyword evidence="2 7" id="KW-0963">Cytoplasm</keyword>
<dbReference type="GO" id="GO:0003723">
    <property type="term" value="F:RNA binding"/>
    <property type="evidence" value="ECO:0007669"/>
    <property type="project" value="UniProtKB-UniRule"/>
</dbReference>
<evidence type="ECO:0000313" key="9">
    <source>
        <dbReference type="EMBL" id="OLU38448.1"/>
    </source>
</evidence>
<sequence length="712" mass="81907">MRDEIMMLFEKNKSMNVKELQKRLGITNTRDFKEMCVCLNELEDERKLYNNHVKYILIDNKNFVAGKARDVSPMEYAVFNRDNKVYVPKSDSRILLDSDEVLVKISRKGNEVVHIYERGIKYVVGTFVSTRRGLKFRSDVDLHTSFDVINEKDFALSNNMKAVVKVVEYTAPLKVKIEKLLGKEDEPGVDVTGILCENEVRQEFGKKVQKELDDIPTKVKKKELKDRYDLRALKTVTIDGDSTKDFDDAISVEKLTNGGWRLYVHIADVSHYVKEDEAIDEEAFKRGTSIYVADRVVPMLPFQLSNGICSLNPDVDRLTLTCRMDFNKDGIMTDYDIFDSVIHSDERCTYSKVNEYLDNPGSHPGYDKVGDMLRDFSDLAAALKKQTKDRGHIDFETKEAYFVLDEKGKPVDVVVKERGWAEQMIEEAMIAANVAVAHELHTKKLPGMYRVHETPDPEKIEALINMARSMNVKCDLDPNNCRPLDVAKFLDAIEDENAKEILSSVAIRSMQKARYSEENLGHYGLALEEYCHFTSPIRRYPDLLIHRMLKRHVIDRQNDEKTLKKDEKRMKKSALHLSEKERDAVMLEREVNDLKSAQYMENKVGQKFEGIISGVTSFGFFVELDNTIEGLIPLRTMKDDYYIYDADTMSLRGENTGRTFKMGEHVNVVLSDVNVPKRQVTFELAQPKREYPVKVEEELPVVEGEFKEKALA</sequence>
<dbReference type="NCBIfam" id="TIGR00358">
    <property type="entry name" value="3_prime_RNase"/>
    <property type="match status" value="1"/>
</dbReference>
<feature type="domain" description="S1 motif" evidence="8">
    <location>
        <begin position="605"/>
        <end position="685"/>
    </location>
</feature>
<dbReference type="NCBIfam" id="TIGR02063">
    <property type="entry name" value="RNase_R"/>
    <property type="match status" value="1"/>
</dbReference>
<comment type="catalytic activity">
    <reaction evidence="1 7">
        <text>Exonucleolytic cleavage in the 3'- to 5'-direction to yield nucleoside 5'-phosphates.</text>
        <dbReference type="EC" id="3.1.13.1"/>
    </reaction>
</comment>
<name>A0A1U7NEZ2_9FIRM</name>
<dbReference type="Gene3D" id="2.40.50.140">
    <property type="entry name" value="Nucleic acid-binding proteins"/>
    <property type="match status" value="1"/>
</dbReference>
<dbReference type="GeneID" id="82203192"/>
<dbReference type="Pfam" id="PF00575">
    <property type="entry name" value="S1"/>
    <property type="match status" value="1"/>
</dbReference>
<reference evidence="9 10" key="1">
    <citation type="submission" date="2016-11" db="EMBL/GenBank/DDBJ databases">
        <title>Description of two novel members of the family Erysipelotrichaceae: Ileibacterium lipovorans gen. nov., sp. nov. and Dubosiella newyorkensis, gen. nov., sp. nov.</title>
        <authorList>
            <person name="Cox L.M."/>
            <person name="Sohn J."/>
            <person name="Tyrrell K.L."/>
            <person name="Citron D.M."/>
            <person name="Lawson P.A."/>
            <person name="Patel N.B."/>
            <person name="Iizumi T."/>
            <person name="Perez-Perez G.I."/>
            <person name="Goldstein E.J."/>
            <person name="Blaser M.J."/>
        </authorList>
    </citation>
    <scope>NUCLEOTIDE SEQUENCE [LARGE SCALE GENOMIC DNA]</scope>
    <source>
        <strain evidence="9 10">NYU-BL-A3</strain>
    </source>
</reference>
<dbReference type="SMART" id="SM00316">
    <property type="entry name" value="S1"/>
    <property type="match status" value="1"/>
</dbReference>
<dbReference type="Proteomes" id="UP000186341">
    <property type="component" value="Unassembled WGS sequence"/>
</dbReference>
<keyword evidence="6 7" id="KW-0694">RNA-binding</keyword>
<dbReference type="InterPro" id="IPR001900">
    <property type="entry name" value="RNase_II/R"/>
</dbReference>
<dbReference type="InterPro" id="IPR003029">
    <property type="entry name" value="S1_domain"/>
</dbReference>
<dbReference type="EMBL" id="MPJW01000165">
    <property type="protein sequence ID" value="OLU38448.1"/>
    <property type="molecule type" value="Genomic_DNA"/>
</dbReference>
<dbReference type="SUPFAM" id="SSF50249">
    <property type="entry name" value="Nucleic acid-binding proteins"/>
    <property type="match status" value="2"/>
</dbReference>
<evidence type="ECO:0000256" key="1">
    <source>
        <dbReference type="ARBA" id="ARBA00001849"/>
    </source>
</evidence>
<keyword evidence="3 7" id="KW-0540">Nuclease</keyword>
<dbReference type="RefSeq" id="WP_075820153.1">
    <property type="nucleotide sequence ID" value="NZ_CAOUMU010000034.1"/>
</dbReference>
<evidence type="ECO:0000313" key="10">
    <source>
        <dbReference type="Proteomes" id="UP000186341"/>
    </source>
</evidence>
<dbReference type="Pfam" id="PF00773">
    <property type="entry name" value="RNB"/>
    <property type="match status" value="1"/>
</dbReference>
<evidence type="ECO:0000259" key="8">
    <source>
        <dbReference type="PROSITE" id="PS50126"/>
    </source>
</evidence>
<proteinExistence type="inferred from homology"/>
<dbReference type="GO" id="GO:0008859">
    <property type="term" value="F:exoribonuclease II activity"/>
    <property type="evidence" value="ECO:0007669"/>
    <property type="project" value="UniProtKB-UniRule"/>
</dbReference>
<dbReference type="GO" id="GO:0006402">
    <property type="term" value="P:mRNA catabolic process"/>
    <property type="evidence" value="ECO:0007669"/>
    <property type="project" value="TreeGrafter"/>
</dbReference>
<evidence type="ECO:0000256" key="5">
    <source>
        <dbReference type="ARBA" id="ARBA00022839"/>
    </source>
</evidence>
<dbReference type="GO" id="GO:0005829">
    <property type="term" value="C:cytosol"/>
    <property type="evidence" value="ECO:0007669"/>
    <property type="project" value="TreeGrafter"/>
</dbReference>
<dbReference type="AlphaFoldDB" id="A0A1U7NEZ2"/>
<dbReference type="PANTHER" id="PTHR23355:SF9">
    <property type="entry name" value="DIS3-LIKE EXONUCLEASE 2"/>
    <property type="match status" value="1"/>
</dbReference>
<evidence type="ECO:0000256" key="7">
    <source>
        <dbReference type="HAMAP-Rule" id="MF_01895"/>
    </source>
</evidence>
<dbReference type="EC" id="3.1.13.1" evidence="7"/>
<dbReference type="SMART" id="SM00955">
    <property type="entry name" value="RNB"/>
    <property type="match status" value="1"/>
</dbReference>
<protein>
    <recommendedName>
        <fullName evidence="7">Ribonuclease R</fullName>
        <shortName evidence="7">RNase R</shortName>
        <ecNumber evidence="7">3.1.13.1</ecNumber>
    </recommendedName>
</protein>
<evidence type="ECO:0000256" key="4">
    <source>
        <dbReference type="ARBA" id="ARBA00022801"/>
    </source>
</evidence>
<comment type="subcellular location">
    <subcellularLocation>
        <location evidence="7">Cytoplasm</location>
    </subcellularLocation>
</comment>
<dbReference type="PROSITE" id="PS50126">
    <property type="entry name" value="S1"/>
    <property type="match status" value="1"/>
</dbReference>
<dbReference type="InterPro" id="IPR012340">
    <property type="entry name" value="NA-bd_OB-fold"/>
</dbReference>
<evidence type="ECO:0000256" key="6">
    <source>
        <dbReference type="ARBA" id="ARBA00022884"/>
    </source>
</evidence>
<dbReference type="CDD" id="cd04471">
    <property type="entry name" value="S1_RNase_R"/>
    <property type="match status" value="1"/>
</dbReference>
<dbReference type="InterPro" id="IPR011805">
    <property type="entry name" value="RNase_R"/>
</dbReference>
<dbReference type="OrthoDB" id="9764149at2"/>
<comment type="similarity">
    <text evidence="7">Belongs to the RNR ribonuclease family. RNase R subfamily.</text>
</comment>
<evidence type="ECO:0000256" key="2">
    <source>
        <dbReference type="ARBA" id="ARBA00022490"/>
    </source>
</evidence>
<keyword evidence="5 7" id="KW-0269">Exonuclease</keyword>
<gene>
    <name evidence="7" type="primary">rnr</name>
    <name evidence="9" type="ORF">BO222_08430</name>
</gene>
<dbReference type="InterPro" id="IPR004476">
    <property type="entry name" value="RNase_II/RNase_R"/>
</dbReference>
<dbReference type="PANTHER" id="PTHR23355">
    <property type="entry name" value="RIBONUCLEASE"/>
    <property type="match status" value="1"/>
</dbReference>
<comment type="function">
    <text evidence="7">3'-5' exoribonuclease that releases 5'-nucleoside monophosphates and is involved in maturation of structured RNAs.</text>
</comment>
<comment type="caution">
    <text evidence="9">The sequence shown here is derived from an EMBL/GenBank/DDBJ whole genome shotgun (WGS) entry which is preliminary data.</text>
</comment>
<dbReference type="InterPro" id="IPR050180">
    <property type="entry name" value="RNR_Ribonuclease"/>
</dbReference>
<dbReference type="HAMAP" id="MF_01895">
    <property type="entry name" value="RNase_R"/>
    <property type="match status" value="1"/>
</dbReference>
<keyword evidence="4 7" id="KW-0378">Hydrolase</keyword>
<organism evidence="9 10">
    <name type="scientific">Ileibacterium valens</name>
    <dbReference type="NCBI Taxonomy" id="1862668"/>
    <lineage>
        <taxon>Bacteria</taxon>
        <taxon>Bacillati</taxon>
        <taxon>Bacillota</taxon>
        <taxon>Erysipelotrichia</taxon>
        <taxon>Erysipelotrichales</taxon>
        <taxon>Erysipelotrichaceae</taxon>
        <taxon>Ileibacterium</taxon>
    </lineage>
</organism>
<accession>A0A1U7NEZ2</accession>